<evidence type="ECO:0000313" key="3">
    <source>
        <dbReference type="Proteomes" id="UP000782241"/>
    </source>
</evidence>
<accession>A0A9P7HHU5</accession>
<dbReference type="Proteomes" id="UP000782241">
    <property type="component" value="Unassembled WGS sequence"/>
</dbReference>
<gene>
    <name evidence="2" type="ORF">KAF25_008801</name>
</gene>
<dbReference type="AlphaFoldDB" id="A0A9P7HHU5"/>
<dbReference type="InterPro" id="IPR036047">
    <property type="entry name" value="F-box-like_dom_sf"/>
</dbReference>
<evidence type="ECO:0000259" key="1">
    <source>
        <dbReference type="PROSITE" id="PS50181"/>
    </source>
</evidence>
<dbReference type="SUPFAM" id="SSF81383">
    <property type="entry name" value="F-box domain"/>
    <property type="match status" value="1"/>
</dbReference>
<sequence>MAVTDNNASLFQKLPNELANRVFALLPNRDIKNLRLTCRHLGHVPLRFDRVFTSANPLNIKVFLAAANHDNSRQQVQEFIWDDATFTSLGSRGIDSDFDYGSDEHESDDYDYPGLSRFEHRCREAIEDVGWRLVDEEDGNKQQTQINNLVPSRKSLQYYNQLVEKQGHFFESGADEKAIRYASQHSRFPYHTK</sequence>
<dbReference type="EMBL" id="JAGPUO010000002">
    <property type="protein sequence ID" value="KAG5665067.1"/>
    <property type="molecule type" value="Genomic_DNA"/>
</dbReference>
<dbReference type="PROSITE" id="PS50181">
    <property type="entry name" value="FBOX"/>
    <property type="match status" value="1"/>
</dbReference>
<reference evidence="2" key="1">
    <citation type="submission" date="2021-04" db="EMBL/GenBank/DDBJ databases">
        <title>Draft genome of Fusarium avenaceum strain F156N33, isolated from an atmospheric sample in Virginia.</title>
        <authorList>
            <person name="Yang S."/>
            <person name="Vinatzer B.A."/>
            <person name="Coleman J."/>
        </authorList>
    </citation>
    <scope>NUCLEOTIDE SEQUENCE</scope>
    <source>
        <strain evidence="2">F156N33</strain>
    </source>
</reference>
<dbReference type="CDD" id="cd09917">
    <property type="entry name" value="F-box_SF"/>
    <property type="match status" value="1"/>
</dbReference>
<keyword evidence="3" id="KW-1185">Reference proteome</keyword>
<proteinExistence type="predicted"/>
<protein>
    <recommendedName>
        <fullName evidence="1">F-box domain-containing protein</fullName>
    </recommendedName>
</protein>
<evidence type="ECO:0000313" key="2">
    <source>
        <dbReference type="EMBL" id="KAG5665067.1"/>
    </source>
</evidence>
<feature type="domain" description="F-box" evidence="1">
    <location>
        <begin position="8"/>
        <end position="55"/>
    </location>
</feature>
<comment type="caution">
    <text evidence="2">The sequence shown here is derived from an EMBL/GenBank/DDBJ whole genome shotgun (WGS) entry which is preliminary data.</text>
</comment>
<dbReference type="InterPro" id="IPR001810">
    <property type="entry name" value="F-box_dom"/>
</dbReference>
<dbReference type="Pfam" id="PF00646">
    <property type="entry name" value="F-box"/>
    <property type="match status" value="1"/>
</dbReference>
<organism evidence="2 3">
    <name type="scientific">Fusarium avenaceum</name>
    <dbReference type="NCBI Taxonomy" id="40199"/>
    <lineage>
        <taxon>Eukaryota</taxon>
        <taxon>Fungi</taxon>
        <taxon>Dikarya</taxon>
        <taxon>Ascomycota</taxon>
        <taxon>Pezizomycotina</taxon>
        <taxon>Sordariomycetes</taxon>
        <taxon>Hypocreomycetidae</taxon>
        <taxon>Hypocreales</taxon>
        <taxon>Nectriaceae</taxon>
        <taxon>Fusarium</taxon>
        <taxon>Fusarium tricinctum species complex</taxon>
    </lineage>
</organism>
<name>A0A9P7HHU5_9HYPO</name>